<dbReference type="EMBL" id="RQXW01000008">
    <property type="protein sequence ID" value="RTE65704.1"/>
    <property type="molecule type" value="Genomic_DNA"/>
</dbReference>
<feature type="region of interest" description="Disordered" evidence="1">
    <location>
        <begin position="177"/>
        <end position="208"/>
    </location>
</feature>
<accession>A0A430KQS7</accession>
<dbReference type="Pfam" id="PF10972">
    <property type="entry name" value="CsiV"/>
    <property type="match status" value="1"/>
</dbReference>
<dbReference type="AlphaFoldDB" id="A0A430KQS7"/>
<evidence type="ECO:0000256" key="2">
    <source>
        <dbReference type="SAM" id="SignalP"/>
    </source>
</evidence>
<dbReference type="InterPro" id="IPR021241">
    <property type="entry name" value="CsiV"/>
</dbReference>
<keyword evidence="2" id="KW-0732">Signal</keyword>
<evidence type="ECO:0000313" key="4">
    <source>
        <dbReference type="Proteomes" id="UP000283087"/>
    </source>
</evidence>
<keyword evidence="4" id="KW-1185">Reference proteome</keyword>
<evidence type="ECO:0000313" key="3">
    <source>
        <dbReference type="EMBL" id="RTE65704.1"/>
    </source>
</evidence>
<feature type="compositionally biased region" description="Polar residues" evidence="1">
    <location>
        <begin position="198"/>
        <end position="208"/>
    </location>
</feature>
<feature type="chain" id="PRO_5019452988" description="Peptidoglycan-binding protein CsiV" evidence="2">
    <location>
        <begin position="25"/>
        <end position="250"/>
    </location>
</feature>
<protein>
    <recommendedName>
        <fullName evidence="5">Peptidoglycan-binding protein CsiV</fullName>
    </recommendedName>
</protein>
<feature type="signal peptide" evidence="2">
    <location>
        <begin position="1"/>
        <end position="24"/>
    </location>
</feature>
<dbReference type="Proteomes" id="UP000283087">
    <property type="component" value="Unassembled WGS sequence"/>
</dbReference>
<comment type="caution">
    <text evidence="3">The sequence shown here is derived from an EMBL/GenBank/DDBJ whole genome shotgun (WGS) entry which is preliminary data.</text>
</comment>
<organism evidence="3 4">
    <name type="scientific">Amphritea opalescens</name>
    <dbReference type="NCBI Taxonomy" id="2490544"/>
    <lineage>
        <taxon>Bacteria</taxon>
        <taxon>Pseudomonadati</taxon>
        <taxon>Pseudomonadota</taxon>
        <taxon>Gammaproteobacteria</taxon>
        <taxon>Oceanospirillales</taxon>
        <taxon>Oceanospirillaceae</taxon>
        <taxon>Amphritea</taxon>
    </lineage>
</organism>
<name>A0A430KQS7_9GAMM</name>
<gene>
    <name evidence="3" type="ORF">EH243_10555</name>
</gene>
<reference evidence="3 4" key="1">
    <citation type="submission" date="2018-11" db="EMBL/GenBank/DDBJ databases">
        <title>The draft genome sequence of Amphritea opalescens ANRC-JH13T.</title>
        <authorList>
            <person name="Fang Z."/>
            <person name="Zhang Y."/>
            <person name="Han X."/>
        </authorList>
    </citation>
    <scope>NUCLEOTIDE SEQUENCE [LARGE SCALE GENOMIC DNA]</scope>
    <source>
        <strain evidence="3 4">ANRC-JH13</strain>
    </source>
</reference>
<dbReference type="OrthoDB" id="5566524at2"/>
<sequence>MTKLASGIVMTLTLILLSSTTVQAATSNYKVELLIFSRLASDTLDDEIWPTIDSIPPRPSRSLNYYQAGQRNGYFTRLPKSSLSLNAKQASLRRSAGYHVLFHEAWIQPIGSTKDRNVVHINGGDILDNGLYELDGYISVDKGRYLHFRSDLFHSRRLTPTESNMLLTPVTHSNANTAGLTDGADSLTPANNDGIDGSDSSNGNRYLTQTTVPDFLTVEMKSARRMRRNDLHYIDHPLFGMLVRITRAGQ</sequence>
<proteinExistence type="predicted"/>
<evidence type="ECO:0008006" key="5">
    <source>
        <dbReference type="Google" id="ProtNLM"/>
    </source>
</evidence>
<evidence type="ECO:0000256" key="1">
    <source>
        <dbReference type="SAM" id="MobiDB-lite"/>
    </source>
</evidence>